<dbReference type="EC" id="3.1.1.31" evidence="5 7"/>
<accession>A0ABU8N4S0</accession>
<evidence type="ECO:0000313" key="9">
    <source>
        <dbReference type="EMBL" id="MEJ2887388.1"/>
    </source>
</evidence>
<dbReference type="InterPro" id="IPR006148">
    <property type="entry name" value="Glc/Gal-6P_isomerase"/>
</dbReference>
<dbReference type="PANTHER" id="PTHR11054">
    <property type="entry name" value="6-PHOSPHOGLUCONOLACTONASE"/>
    <property type="match status" value="1"/>
</dbReference>
<reference evidence="9 10" key="1">
    <citation type="submission" date="2024-03" db="EMBL/GenBank/DDBJ databases">
        <title>Actinomycetospora sp. OC33-EN06, a novel actinomycete isolated from wild orchid (Aerides multiflora).</title>
        <authorList>
            <person name="Suriyachadkun C."/>
        </authorList>
    </citation>
    <scope>NUCLEOTIDE SEQUENCE [LARGE SCALE GENOMIC DNA]</scope>
    <source>
        <strain evidence="9 10">OC33-EN06</strain>
    </source>
</reference>
<comment type="function">
    <text evidence="2 7">Hydrolysis of 6-phosphogluconolactone to 6-phosphogluconate.</text>
</comment>
<dbReference type="SUPFAM" id="SSF100950">
    <property type="entry name" value="NagB/RpiA/CoA transferase-like"/>
    <property type="match status" value="1"/>
</dbReference>
<proteinExistence type="inferred from homology"/>
<sequence>MSTSAGIEVVVHADEDSAARDAADRLLTALAAAQAARGSASVVLTGGGIGIAMLREVAASARRDDVDWGAVEVFWGDERFVPAGDAERNDAQAREALLDALPLDPARVHPMAASDAPEDAGGGDPDHAADAYAKTLSAAASRLGGSSGAGPIPAFDVLLAGCGPEGHVLSIFPDSPAVHAADAGVVAVRDCPKPPPTRVSLTLPAARHAREVWLVAAGGGKAEALARAHGGASEVDVPLAGLRGAERTLWVLDREAAAQLGS</sequence>
<organism evidence="9 10">
    <name type="scientific">Actinomycetospora aeridis</name>
    <dbReference type="NCBI Taxonomy" id="3129231"/>
    <lineage>
        <taxon>Bacteria</taxon>
        <taxon>Bacillati</taxon>
        <taxon>Actinomycetota</taxon>
        <taxon>Actinomycetes</taxon>
        <taxon>Pseudonocardiales</taxon>
        <taxon>Pseudonocardiaceae</taxon>
        <taxon>Actinomycetospora</taxon>
    </lineage>
</organism>
<dbReference type="CDD" id="cd01400">
    <property type="entry name" value="6PGL"/>
    <property type="match status" value="1"/>
</dbReference>
<keyword evidence="10" id="KW-1185">Reference proteome</keyword>
<comment type="catalytic activity">
    <reaction evidence="1 7">
        <text>6-phospho-D-glucono-1,5-lactone + H2O = 6-phospho-D-gluconate + H(+)</text>
        <dbReference type="Rhea" id="RHEA:12556"/>
        <dbReference type="ChEBI" id="CHEBI:15377"/>
        <dbReference type="ChEBI" id="CHEBI:15378"/>
        <dbReference type="ChEBI" id="CHEBI:57955"/>
        <dbReference type="ChEBI" id="CHEBI:58759"/>
        <dbReference type="EC" id="3.1.1.31"/>
    </reaction>
</comment>
<dbReference type="GO" id="GO:0017057">
    <property type="term" value="F:6-phosphogluconolactonase activity"/>
    <property type="evidence" value="ECO:0007669"/>
    <property type="project" value="UniProtKB-EC"/>
</dbReference>
<dbReference type="InterPro" id="IPR039104">
    <property type="entry name" value="6PGL"/>
</dbReference>
<dbReference type="Gene3D" id="3.40.50.1360">
    <property type="match status" value="1"/>
</dbReference>
<name>A0ABU8N4S0_9PSEU</name>
<feature type="domain" description="Glucosamine/galactosamine-6-phosphate isomerase" evidence="8">
    <location>
        <begin position="14"/>
        <end position="250"/>
    </location>
</feature>
<evidence type="ECO:0000259" key="8">
    <source>
        <dbReference type="Pfam" id="PF01182"/>
    </source>
</evidence>
<evidence type="ECO:0000256" key="6">
    <source>
        <dbReference type="ARBA" id="ARBA00020337"/>
    </source>
</evidence>
<evidence type="ECO:0000256" key="4">
    <source>
        <dbReference type="ARBA" id="ARBA00010662"/>
    </source>
</evidence>
<evidence type="ECO:0000256" key="3">
    <source>
        <dbReference type="ARBA" id="ARBA00004961"/>
    </source>
</evidence>
<dbReference type="InterPro" id="IPR005900">
    <property type="entry name" value="6-phosphogluconolactonase_DevB"/>
</dbReference>
<evidence type="ECO:0000256" key="5">
    <source>
        <dbReference type="ARBA" id="ARBA00013198"/>
    </source>
</evidence>
<dbReference type="RefSeq" id="WP_337713862.1">
    <property type="nucleotide sequence ID" value="NZ_JBBEGL010000003.1"/>
</dbReference>
<protein>
    <recommendedName>
        <fullName evidence="6 7">6-phosphogluconolactonase</fullName>
        <shortName evidence="7">6PGL</shortName>
        <ecNumber evidence="5 7">3.1.1.31</ecNumber>
    </recommendedName>
</protein>
<dbReference type="Proteomes" id="UP001370100">
    <property type="component" value="Unassembled WGS sequence"/>
</dbReference>
<gene>
    <name evidence="7 9" type="primary">pgl</name>
    <name evidence="9" type="ORF">WCD41_13090</name>
</gene>
<evidence type="ECO:0000256" key="1">
    <source>
        <dbReference type="ARBA" id="ARBA00000832"/>
    </source>
</evidence>
<evidence type="ECO:0000313" key="10">
    <source>
        <dbReference type="Proteomes" id="UP001370100"/>
    </source>
</evidence>
<dbReference type="EMBL" id="JBBEGL010000003">
    <property type="protein sequence ID" value="MEJ2887388.1"/>
    <property type="molecule type" value="Genomic_DNA"/>
</dbReference>
<evidence type="ECO:0000256" key="2">
    <source>
        <dbReference type="ARBA" id="ARBA00002681"/>
    </source>
</evidence>
<dbReference type="InterPro" id="IPR037171">
    <property type="entry name" value="NagB/RpiA_transferase-like"/>
</dbReference>
<keyword evidence="7 9" id="KW-0378">Hydrolase</keyword>
<comment type="pathway">
    <text evidence="3 7">Carbohydrate degradation; pentose phosphate pathway; D-ribulose 5-phosphate from D-glucose 6-phosphate (oxidative stage): step 2/3.</text>
</comment>
<dbReference type="PANTHER" id="PTHR11054:SF0">
    <property type="entry name" value="6-PHOSPHOGLUCONOLACTONASE"/>
    <property type="match status" value="1"/>
</dbReference>
<dbReference type="NCBIfam" id="TIGR01198">
    <property type="entry name" value="pgl"/>
    <property type="match status" value="1"/>
</dbReference>
<evidence type="ECO:0000256" key="7">
    <source>
        <dbReference type="RuleBase" id="RU365095"/>
    </source>
</evidence>
<comment type="similarity">
    <text evidence="4 7">Belongs to the glucosamine/galactosamine-6-phosphate isomerase family. 6-phosphogluconolactonase subfamily.</text>
</comment>
<dbReference type="Pfam" id="PF01182">
    <property type="entry name" value="Glucosamine_iso"/>
    <property type="match status" value="1"/>
</dbReference>
<comment type="caution">
    <text evidence="9">The sequence shown here is derived from an EMBL/GenBank/DDBJ whole genome shotgun (WGS) entry which is preliminary data.</text>
</comment>